<keyword evidence="1" id="KW-0805">Transcription regulation</keyword>
<dbReference type="InterPro" id="IPR050204">
    <property type="entry name" value="AraC_XylS_family_regulators"/>
</dbReference>
<sequence>MLGVFPIPDRSRCTERSLPIHKPYPLGGELLMPDLHRMYRPIQPPDAGRAAAAYREAFPSPALAPFVACFWTMEETVGAIHRVVPDGCMDMLFEWRPDRPDVRRSICGAFDRPFDAASAAAGRRYFGIRFFPGGLYRLFRVPSAEFTDRLVPLDDVAGAQGRLLAERLSECGTFAERVAAAERFLLDALRRGTLPETDAAFGNALYELFRSEGAAPIAELARSSGVGERALNRLFGRWTGLAPKTFARIVRFQLVLSGLERGFGPDDWAGAAARYGFADQAHLIRDFRSLYGDSPAAAGRSLVRR</sequence>
<dbReference type="Proteomes" id="UP000247476">
    <property type="component" value="Unassembled WGS sequence"/>
</dbReference>
<dbReference type="GO" id="GO:0003700">
    <property type="term" value="F:DNA-binding transcription factor activity"/>
    <property type="evidence" value="ECO:0007669"/>
    <property type="project" value="InterPro"/>
</dbReference>
<feature type="domain" description="HTH araC/xylS-type" evidence="4">
    <location>
        <begin position="217"/>
        <end position="301"/>
    </location>
</feature>
<keyword evidence="3" id="KW-0804">Transcription</keyword>
<evidence type="ECO:0000256" key="2">
    <source>
        <dbReference type="ARBA" id="ARBA00023125"/>
    </source>
</evidence>
<name>A0A2V5K199_9BACL</name>
<protein>
    <recommendedName>
        <fullName evidence="4">HTH araC/xylS-type domain-containing protein</fullName>
    </recommendedName>
</protein>
<dbReference type="PANTHER" id="PTHR46796">
    <property type="entry name" value="HTH-TYPE TRANSCRIPTIONAL ACTIVATOR RHAS-RELATED"/>
    <property type="match status" value="1"/>
</dbReference>
<dbReference type="EMBL" id="QJVJ01000008">
    <property type="protein sequence ID" value="PYI52871.1"/>
    <property type="molecule type" value="Genomic_DNA"/>
</dbReference>
<evidence type="ECO:0000313" key="5">
    <source>
        <dbReference type="EMBL" id="PYI52871.1"/>
    </source>
</evidence>
<dbReference type="InterPro" id="IPR018060">
    <property type="entry name" value="HTH_AraC"/>
</dbReference>
<dbReference type="GO" id="GO:0043565">
    <property type="term" value="F:sequence-specific DNA binding"/>
    <property type="evidence" value="ECO:0007669"/>
    <property type="project" value="InterPro"/>
</dbReference>
<keyword evidence="2" id="KW-0238">DNA-binding</keyword>
<proteinExistence type="predicted"/>
<dbReference type="PROSITE" id="PS01124">
    <property type="entry name" value="HTH_ARAC_FAMILY_2"/>
    <property type="match status" value="1"/>
</dbReference>
<reference evidence="5 6" key="1">
    <citation type="submission" date="2018-05" db="EMBL/GenBank/DDBJ databases">
        <title>Paenibacillus flagellatus sp. nov., isolated from selenium mineral soil.</title>
        <authorList>
            <person name="Dai X."/>
        </authorList>
    </citation>
    <scope>NUCLEOTIDE SEQUENCE [LARGE SCALE GENOMIC DNA]</scope>
    <source>
        <strain evidence="5 6">DXL2</strain>
    </source>
</reference>
<organism evidence="5 6">
    <name type="scientific">Paenibacillus flagellatus</name>
    <dbReference type="NCBI Taxonomy" id="2211139"/>
    <lineage>
        <taxon>Bacteria</taxon>
        <taxon>Bacillati</taxon>
        <taxon>Bacillota</taxon>
        <taxon>Bacilli</taxon>
        <taxon>Bacillales</taxon>
        <taxon>Paenibacillaceae</taxon>
        <taxon>Paenibacillus</taxon>
    </lineage>
</organism>
<evidence type="ECO:0000256" key="3">
    <source>
        <dbReference type="ARBA" id="ARBA00023163"/>
    </source>
</evidence>
<gene>
    <name evidence="5" type="ORF">DLM86_17835</name>
</gene>
<dbReference type="Pfam" id="PF20240">
    <property type="entry name" value="DUF6597"/>
    <property type="match status" value="1"/>
</dbReference>
<dbReference type="InterPro" id="IPR046532">
    <property type="entry name" value="DUF6597"/>
</dbReference>
<dbReference type="AlphaFoldDB" id="A0A2V5K199"/>
<dbReference type="PANTHER" id="PTHR46796:SF15">
    <property type="entry name" value="BLL1074 PROTEIN"/>
    <property type="match status" value="1"/>
</dbReference>
<dbReference type="Gene3D" id="1.10.10.60">
    <property type="entry name" value="Homeodomain-like"/>
    <property type="match status" value="1"/>
</dbReference>
<dbReference type="Pfam" id="PF12833">
    <property type="entry name" value="HTH_18"/>
    <property type="match status" value="1"/>
</dbReference>
<evidence type="ECO:0000313" key="6">
    <source>
        <dbReference type="Proteomes" id="UP000247476"/>
    </source>
</evidence>
<comment type="caution">
    <text evidence="5">The sequence shown here is derived from an EMBL/GenBank/DDBJ whole genome shotgun (WGS) entry which is preliminary data.</text>
</comment>
<accession>A0A2V5K199</accession>
<evidence type="ECO:0000259" key="4">
    <source>
        <dbReference type="PROSITE" id="PS01124"/>
    </source>
</evidence>
<evidence type="ECO:0000256" key="1">
    <source>
        <dbReference type="ARBA" id="ARBA00023015"/>
    </source>
</evidence>
<dbReference type="SMART" id="SM00342">
    <property type="entry name" value="HTH_ARAC"/>
    <property type="match status" value="1"/>
</dbReference>
<keyword evidence="6" id="KW-1185">Reference proteome</keyword>